<organism evidence="1 2">
    <name type="scientific">Olea europaea subsp. europaea</name>
    <dbReference type="NCBI Taxonomy" id="158383"/>
    <lineage>
        <taxon>Eukaryota</taxon>
        <taxon>Viridiplantae</taxon>
        <taxon>Streptophyta</taxon>
        <taxon>Embryophyta</taxon>
        <taxon>Tracheophyta</taxon>
        <taxon>Spermatophyta</taxon>
        <taxon>Magnoliopsida</taxon>
        <taxon>eudicotyledons</taxon>
        <taxon>Gunneridae</taxon>
        <taxon>Pentapetalae</taxon>
        <taxon>asterids</taxon>
        <taxon>lamiids</taxon>
        <taxon>Lamiales</taxon>
        <taxon>Oleaceae</taxon>
        <taxon>Oleeae</taxon>
        <taxon>Olea</taxon>
    </lineage>
</organism>
<evidence type="ECO:0000313" key="2">
    <source>
        <dbReference type="Proteomes" id="UP000594638"/>
    </source>
</evidence>
<protein>
    <submittedName>
        <fullName evidence="1">Uncharacterized protein</fullName>
    </submittedName>
</protein>
<dbReference type="Gramene" id="OE9A022361T1">
    <property type="protein sequence ID" value="OE9A022361C1"/>
    <property type="gene ID" value="OE9A022361"/>
</dbReference>
<keyword evidence="2" id="KW-1185">Reference proteome</keyword>
<dbReference type="Proteomes" id="UP000594638">
    <property type="component" value="Unassembled WGS sequence"/>
</dbReference>
<sequence length="69" mass="7938">MVHGEISIAEQWGQLEEVTSPSLTPEKRLEQNLEEVAGKSQVQEKKSEYVVEWISLIGVNEEERNKEKL</sequence>
<name>A0A8S0PEQ1_OLEEU</name>
<reference evidence="1 2" key="1">
    <citation type="submission" date="2019-12" db="EMBL/GenBank/DDBJ databases">
        <authorList>
            <person name="Alioto T."/>
            <person name="Alioto T."/>
            <person name="Gomez Garrido J."/>
        </authorList>
    </citation>
    <scope>NUCLEOTIDE SEQUENCE [LARGE SCALE GENOMIC DNA]</scope>
</reference>
<dbReference type="EMBL" id="CACTIH010000016">
    <property type="protein sequence ID" value="CAA2934552.1"/>
    <property type="molecule type" value="Genomic_DNA"/>
</dbReference>
<evidence type="ECO:0000313" key="1">
    <source>
        <dbReference type="EMBL" id="CAA2934552.1"/>
    </source>
</evidence>
<proteinExistence type="predicted"/>
<dbReference type="AlphaFoldDB" id="A0A8S0PEQ1"/>
<comment type="caution">
    <text evidence="1">The sequence shown here is derived from an EMBL/GenBank/DDBJ whole genome shotgun (WGS) entry which is preliminary data.</text>
</comment>
<accession>A0A8S0PEQ1</accession>
<gene>
    <name evidence="1" type="ORF">OLEA9_A022361</name>
</gene>